<evidence type="ECO:0000259" key="7">
    <source>
        <dbReference type="PROSITE" id="PS50850"/>
    </source>
</evidence>
<evidence type="ECO:0000256" key="6">
    <source>
        <dbReference type="SAM" id="Phobius"/>
    </source>
</evidence>
<dbReference type="PROSITE" id="PS50850">
    <property type="entry name" value="MFS"/>
    <property type="match status" value="1"/>
</dbReference>
<dbReference type="PANTHER" id="PTHR43791:SF85">
    <property type="entry name" value="TRANSPORTER, PUTATIVE (AFU_ORTHOLOGUE AFUA_6G00710)-RELATED"/>
    <property type="match status" value="1"/>
</dbReference>
<proteinExistence type="predicted"/>
<evidence type="ECO:0000313" key="9">
    <source>
        <dbReference type="Proteomes" id="UP001383192"/>
    </source>
</evidence>
<feature type="transmembrane region" description="Helical" evidence="6">
    <location>
        <begin position="401"/>
        <end position="422"/>
    </location>
</feature>
<dbReference type="GO" id="GO:0022857">
    <property type="term" value="F:transmembrane transporter activity"/>
    <property type="evidence" value="ECO:0007669"/>
    <property type="project" value="InterPro"/>
</dbReference>
<feature type="transmembrane region" description="Helical" evidence="6">
    <location>
        <begin position="209"/>
        <end position="230"/>
    </location>
</feature>
<feature type="transmembrane region" description="Helical" evidence="6">
    <location>
        <begin position="45"/>
        <end position="62"/>
    </location>
</feature>
<feature type="transmembrane region" description="Helical" evidence="6">
    <location>
        <begin position="278"/>
        <end position="298"/>
    </location>
</feature>
<feature type="transmembrane region" description="Helical" evidence="6">
    <location>
        <begin position="115"/>
        <end position="134"/>
    </location>
</feature>
<evidence type="ECO:0000256" key="4">
    <source>
        <dbReference type="ARBA" id="ARBA00022989"/>
    </source>
</evidence>
<dbReference type="GO" id="GO:0016020">
    <property type="term" value="C:membrane"/>
    <property type="evidence" value="ECO:0007669"/>
    <property type="project" value="UniProtKB-SubCell"/>
</dbReference>
<dbReference type="InterPro" id="IPR020846">
    <property type="entry name" value="MFS_dom"/>
</dbReference>
<dbReference type="PANTHER" id="PTHR43791">
    <property type="entry name" value="PERMEASE-RELATED"/>
    <property type="match status" value="1"/>
</dbReference>
<reference evidence="8 9" key="1">
    <citation type="submission" date="2024-01" db="EMBL/GenBank/DDBJ databases">
        <title>A draft genome for a cacao thread blight-causing isolate of Paramarasmius palmivorus.</title>
        <authorList>
            <person name="Baruah I.K."/>
            <person name="Bukari Y."/>
            <person name="Amoako-Attah I."/>
            <person name="Meinhardt L.W."/>
            <person name="Bailey B.A."/>
            <person name="Cohen S.P."/>
        </authorList>
    </citation>
    <scope>NUCLEOTIDE SEQUENCE [LARGE SCALE GENOMIC DNA]</scope>
    <source>
        <strain evidence="8 9">GH-12</strain>
    </source>
</reference>
<dbReference type="InterPro" id="IPR011701">
    <property type="entry name" value="MFS"/>
</dbReference>
<sequence length="490" mass="54388">MPYFPSEEKRDDTVQIEVSSVCSPESNETQLHIDPVLERKVWRKLDTLVLPVAAMFYFWAFLDRTNIANARVAGLQEDLGITDYQYTVALTVTYIPYIAIELPSNWALKAIGANYMLPTMLTLWGAVTVCQGFVKTYGGLLACRFFIGLFEGGLFPGLTLYMSYFYPRYKMNLRISAFFASASLSGAFSGILAYGIVHMHGIAGRPGWSWIFVLEGLATASFGLVSYFLLPRSIEKARFFNVDEKQYLVAKLEADNTNADEEHFTWREVRETFKLPQVWLLAQMQFMSGAMLYSLAYFAPSIVQSLGYTAAKAQLMTVPPFATGFVVSITCAFVSDKYRCRGIIVIFSAILATIGFAIFLGSNAHPVQYGSLFFSISGTYAASPALSAWASNNTAPQTRRATAIAISVMMGNAGGILATWLMGSLSRAPRYTTATIILVVFAVCTGVGAAGNLWYLSRQNRRKEERRKEMNKGEEEPGLGDKSAWFIYNL</sequence>
<comment type="caution">
    <text evidence="8">The sequence shown here is derived from an EMBL/GenBank/DDBJ whole genome shotgun (WGS) entry which is preliminary data.</text>
</comment>
<dbReference type="InterPro" id="IPR036259">
    <property type="entry name" value="MFS_trans_sf"/>
</dbReference>
<accession>A0AAW0C6R8</accession>
<dbReference type="FunFam" id="1.20.1250.20:FF:000013">
    <property type="entry name" value="MFS general substrate transporter"/>
    <property type="match status" value="1"/>
</dbReference>
<feature type="transmembrane region" description="Helical" evidence="6">
    <location>
        <begin position="146"/>
        <end position="166"/>
    </location>
</feature>
<dbReference type="AlphaFoldDB" id="A0AAW0C6R8"/>
<dbReference type="Gene3D" id="1.20.1250.20">
    <property type="entry name" value="MFS general substrate transporter like domains"/>
    <property type="match status" value="2"/>
</dbReference>
<dbReference type="Pfam" id="PF07690">
    <property type="entry name" value="MFS_1"/>
    <property type="match status" value="1"/>
</dbReference>
<keyword evidence="3 6" id="KW-0812">Transmembrane</keyword>
<feature type="transmembrane region" description="Helical" evidence="6">
    <location>
        <begin position="367"/>
        <end position="389"/>
    </location>
</feature>
<keyword evidence="4 6" id="KW-1133">Transmembrane helix</keyword>
<dbReference type="FunFam" id="1.20.1250.20:FF:000034">
    <property type="entry name" value="MFS general substrate transporter"/>
    <property type="match status" value="1"/>
</dbReference>
<evidence type="ECO:0000256" key="3">
    <source>
        <dbReference type="ARBA" id="ARBA00022692"/>
    </source>
</evidence>
<feature type="transmembrane region" description="Helical" evidence="6">
    <location>
        <begin position="434"/>
        <end position="456"/>
    </location>
</feature>
<feature type="transmembrane region" description="Helical" evidence="6">
    <location>
        <begin position="178"/>
        <end position="197"/>
    </location>
</feature>
<feature type="domain" description="Major facilitator superfamily (MFS) profile" evidence="7">
    <location>
        <begin position="49"/>
        <end position="460"/>
    </location>
</feature>
<evidence type="ECO:0000313" key="8">
    <source>
        <dbReference type="EMBL" id="KAK7034631.1"/>
    </source>
</evidence>
<evidence type="ECO:0000256" key="5">
    <source>
        <dbReference type="ARBA" id="ARBA00023136"/>
    </source>
</evidence>
<gene>
    <name evidence="8" type="ORF">VNI00_012273</name>
</gene>
<keyword evidence="2" id="KW-0813">Transport</keyword>
<organism evidence="8 9">
    <name type="scientific">Paramarasmius palmivorus</name>
    <dbReference type="NCBI Taxonomy" id="297713"/>
    <lineage>
        <taxon>Eukaryota</taxon>
        <taxon>Fungi</taxon>
        <taxon>Dikarya</taxon>
        <taxon>Basidiomycota</taxon>
        <taxon>Agaricomycotina</taxon>
        <taxon>Agaricomycetes</taxon>
        <taxon>Agaricomycetidae</taxon>
        <taxon>Agaricales</taxon>
        <taxon>Marasmiineae</taxon>
        <taxon>Marasmiaceae</taxon>
        <taxon>Paramarasmius</taxon>
    </lineage>
</organism>
<comment type="subcellular location">
    <subcellularLocation>
        <location evidence="1">Membrane</location>
        <topology evidence="1">Multi-pass membrane protein</topology>
    </subcellularLocation>
</comment>
<dbReference type="SUPFAM" id="SSF103473">
    <property type="entry name" value="MFS general substrate transporter"/>
    <property type="match status" value="1"/>
</dbReference>
<feature type="transmembrane region" description="Helical" evidence="6">
    <location>
        <begin position="342"/>
        <end position="361"/>
    </location>
</feature>
<feature type="transmembrane region" description="Helical" evidence="6">
    <location>
        <begin position="318"/>
        <end position="335"/>
    </location>
</feature>
<protein>
    <recommendedName>
        <fullName evidence="7">Major facilitator superfamily (MFS) profile domain-containing protein</fullName>
    </recommendedName>
</protein>
<evidence type="ECO:0000256" key="2">
    <source>
        <dbReference type="ARBA" id="ARBA00022448"/>
    </source>
</evidence>
<keyword evidence="9" id="KW-1185">Reference proteome</keyword>
<evidence type="ECO:0000256" key="1">
    <source>
        <dbReference type="ARBA" id="ARBA00004141"/>
    </source>
</evidence>
<name>A0AAW0C6R8_9AGAR</name>
<keyword evidence="5 6" id="KW-0472">Membrane</keyword>
<dbReference type="Proteomes" id="UP001383192">
    <property type="component" value="Unassembled WGS sequence"/>
</dbReference>
<dbReference type="EMBL" id="JAYKXP010000056">
    <property type="protein sequence ID" value="KAK7034631.1"/>
    <property type="molecule type" value="Genomic_DNA"/>
</dbReference>